<protein>
    <submittedName>
        <fullName evidence="2">Uncharacterized protein</fullName>
    </submittedName>
</protein>
<feature type="region of interest" description="Disordered" evidence="1">
    <location>
        <begin position="94"/>
        <end position="128"/>
    </location>
</feature>
<dbReference type="EMBL" id="BGZK01000862">
    <property type="protein sequence ID" value="GBP63195.1"/>
    <property type="molecule type" value="Genomic_DNA"/>
</dbReference>
<proteinExistence type="predicted"/>
<keyword evidence="3" id="KW-1185">Reference proteome</keyword>
<reference evidence="2 3" key="1">
    <citation type="journal article" date="2019" name="Commun. Biol.">
        <title>The bagworm genome reveals a unique fibroin gene that provides high tensile strength.</title>
        <authorList>
            <person name="Kono N."/>
            <person name="Nakamura H."/>
            <person name="Ohtoshi R."/>
            <person name="Tomita M."/>
            <person name="Numata K."/>
            <person name="Arakawa K."/>
        </authorList>
    </citation>
    <scope>NUCLEOTIDE SEQUENCE [LARGE SCALE GENOMIC DNA]</scope>
</reference>
<name>A0A4C1XLU6_EUMVA</name>
<accession>A0A4C1XLU6</accession>
<sequence>MNNSVKNGAVKVNVSNTKVLKEAEAWLNAIYIEDVMAGSGVVHDGVEAEREVAQLVPLTNAFGRPYIRYMLCRTRVFDKTDAAPEGTALCKTSLLDTRSGRTGRTGRGTAPVASRSRAVSPTEPVDVP</sequence>
<comment type="caution">
    <text evidence="2">The sequence shown here is derived from an EMBL/GenBank/DDBJ whole genome shotgun (WGS) entry which is preliminary data.</text>
</comment>
<evidence type="ECO:0000313" key="3">
    <source>
        <dbReference type="Proteomes" id="UP000299102"/>
    </source>
</evidence>
<dbReference type="Proteomes" id="UP000299102">
    <property type="component" value="Unassembled WGS sequence"/>
</dbReference>
<evidence type="ECO:0000313" key="2">
    <source>
        <dbReference type="EMBL" id="GBP63195.1"/>
    </source>
</evidence>
<gene>
    <name evidence="2" type="ORF">EVAR_102359_1</name>
</gene>
<dbReference type="AlphaFoldDB" id="A0A4C1XLU6"/>
<organism evidence="2 3">
    <name type="scientific">Eumeta variegata</name>
    <name type="common">Bagworm moth</name>
    <name type="synonym">Eumeta japonica</name>
    <dbReference type="NCBI Taxonomy" id="151549"/>
    <lineage>
        <taxon>Eukaryota</taxon>
        <taxon>Metazoa</taxon>
        <taxon>Ecdysozoa</taxon>
        <taxon>Arthropoda</taxon>
        <taxon>Hexapoda</taxon>
        <taxon>Insecta</taxon>
        <taxon>Pterygota</taxon>
        <taxon>Neoptera</taxon>
        <taxon>Endopterygota</taxon>
        <taxon>Lepidoptera</taxon>
        <taxon>Glossata</taxon>
        <taxon>Ditrysia</taxon>
        <taxon>Tineoidea</taxon>
        <taxon>Psychidae</taxon>
        <taxon>Oiketicinae</taxon>
        <taxon>Eumeta</taxon>
    </lineage>
</organism>
<evidence type="ECO:0000256" key="1">
    <source>
        <dbReference type="SAM" id="MobiDB-lite"/>
    </source>
</evidence>